<dbReference type="PROSITE" id="PS51184">
    <property type="entry name" value="JMJC"/>
    <property type="match status" value="1"/>
</dbReference>
<dbReference type="Gene3D" id="2.60.120.650">
    <property type="entry name" value="Cupin"/>
    <property type="match status" value="1"/>
</dbReference>
<evidence type="ECO:0000313" key="4">
    <source>
        <dbReference type="Proteomes" id="UP000268823"/>
    </source>
</evidence>
<feature type="compositionally biased region" description="Low complexity" evidence="1">
    <location>
        <begin position="108"/>
        <end position="117"/>
    </location>
</feature>
<feature type="region of interest" description="Disordered" evidence="1">
    <location>
        <begin position="18"/>
        <end position="121"/>
    </location>
</feature>
<feature type="compositionally biased region" description="Low complexity" evidence="1">
    <location>
        <begin position="49"/>
        <end position="62"/>
    </location>
</feature>
<reference evidence="3 4" key="1">
    <citation type="journal article" date="2018" name="BMC Genomics">
        <title>Genomic evidence for intraspecific hybridization in a clonal and extremely halotolerant yeast.</title>
        <authorList>
            <person name="Gostincar C."/>
            <person name="Stajich J.E."/>
            <person name="Zupancic J."/>
            <person name="Zalar P."/>
            <person name="Gunde-Cimerman N."/>
        </authorList>
    </citation>
    <scope>NUCLEOTIDE SEQUENCE [LARGE SCALE GENOMIC DNA]</scope>
    <source>
        <strain evidence="3 4">EXF-2788</strain>
    </source>
</reference>
<dbReference type="EMBL" id="QWIR01000027">
    <property type="protein sequence ID" value="RMY92733.1"/>
    <property type="molecule type" value="Genomic_DNA"/>
</dbReference>
<dbReference type="InterPro" id="IPR003347">
    <property type="entry name" value="JmjC_dom"/>
</dbReference>
<feature type="compositionally biased region" description="Polar residues" evidence="1">
    <location>
        <begin position="501"/>
        <end position="511"/>
    </location>
</feature>
<evidence type="ECO:0000259" key="2">
    <source>
        <dbReference type="PROSITE" id="PS51184"/>
    </source>
</evidence>
<feature type="domain" description="JmjC" evidence="2">
    <location>
        <begin position="832"/>
        <end position="1003"/>
    </location>
</feature>
<feature type="compositionally biased region" description="Polar residues" evidence="1">
    <location>
        <begin position="325"/>
        <end position="338"/>
    </location>
</feature>
<feature type="compositionally biased region" description="Polar residues" evidence="1">
    <location>
        <begin position="429"/>
        <end position="444"/>
    </location>
</feature>
<feature type="compositionally biased region" description="Basic and acidic residues" evidence="1">
    <location>
        <begin position="564"/>
        <end position="575"/>
    </location>
</feature>
<feature type="compositionally biased region" description="Low complexity" evidence="1">
    <location>
        <begin position="660"/>
        <end position="674"/>
    </location>
</feature>
<feature type="compositionally biased region" description="Basic and acidic residues" evidence="1">
    <location>
        <begin position="371"/>
        <end position="380"/>
    </location>
</feature>
<feature type="region of interest" description="Disordered" evidence="1">
    <location>
        <begin position="299"/>
        <end position="532"/>
    </location>
</feature>
<feature type="compositionally biased region" description="Basic and acidic residues" evidence="1">
    <location>
        <begin position="70"/>
        <end position="85"/>
    </location>
</feature>
<organism evidence="3 4">
    <name type="scientific">Hortaea werneckii</name>
    <name type="common">Black yeast</name>
    <name type="synonym">Cladosporium werneckii</name>
    <dbReference type="NCBI Taxonomy" id="91943"/>
    <lineage>
        <taxon>Eukaryota</taxon>
        <taxon>Fungi</taxon>
        <taxon>Dikarya</taxon>
        <taxon>Ascomycota</taxon>
        <taxon>Pezizomycotina</taxon>
        <taxon>Dothideomycetes</taxon>
        <taxon>Dothideomycetidae</taxon>
        <taxon>Mycosphaerellales</taxon>
        <taxon>Teratosphaeriaceae</taxon>
        <taxon>Hortaea</taxon>
    </lineage>
</organism>
<dbReference type="VEuPathDB" id="FungiDB:BTJ68_13114"/>
<feature type="compositionally biased region" description="Low complexity" evidence="1">
    <location>
        <begin position="339"/>
        <end position="368"/>
    </location>
</feature>
<protein>
    <recommendedName>
        <fullName evidence="2">JmjC domain-containing protein</fullName>
    </recommendedName>
</protein>
<proteinExistence type="predicted"/>
<feature type="region of interest" description="Disordered" evidence="1">
    <location>
        <begin position="260"/>
        <end position="279"/>
    </location>
</feature>
<feature type="region of interest" description="Disordered" evidence="1">
    <location>
        <begin position="648"/>
        <end position="688"/>
    </location>
</feature>
<feature type="compositionally biased region" description="Polar residues" evidence="1">
    <location>
        <begin position="381"/>
        <end position="398"/>
    </location>
</feature>
<dbReference type="AlphaFoldDB" id="A0A3M7FVJ7"/>
<dbReference type="OrthoDB" id="3860121at2759"/>
<comment type="caution">
    <text evidence="3">The sequence shown here is derived from an EMBL/GenBank/DDBJ whole genome shotgun (WGS) entry which is preliminary data.</text>
</comment>
<sequence>MRTRQSASDFVALELSPYRRGNKPASIDVAETANKKKDKENVAPSPKPSEAAVQASSVANVATKARRASHRPDDAEVTRQAEARSEVQAGVQLHPSRDERVQPDESIESSTASATIAERVKGRRCSSNTMYGPAHPQYGGPVPFNPAPQFQHISIPHQDIYPNLPPNIMQMPVGYNAPPFGPQRAIMGSRPHSFLPPYPQYDSTSTLSHAVPIQPFAGPSQGRMEALAPSPAVVASHGGVQASHGQQSGQSNMMIEYSPLAESSQPVPPLPPLQAPQPTRSSNQLLEQVHVLESQIEQFPNPSQESLKRKASQQLNENEARPRRISNNQFTPVSQLSQSKKAVASRSQRAKSRSTQQSASSPQSALQSGTEIERTSRRDSSAQVSNKEQSIVQSTPQRQPFELAHQSAVGSGRSGSSVGAESGLGKAPNQDSSLPAVTEPSSKATENHSEEIQLLPSPSAIDRKKARQVGPRNEARFGSNDNSKRAPCNNTEHAKGAQRARGTSTSESSRSAQDEASDILVSISPDTTGLSRSQAAALRRLTLEEASDHSSVAVFVAIPSARPTEQDSGNRRRSEQDEEASPMQRDQLHLPEIGKSSQKPVLNITKYSRSGEDLDWTKVVDKHERKRLQNIIASRKYKATKIGKNLPGLAASAGKRDSGSSPKKTSRSLRSSTKPQEHQVTEAVAKSPVVAPPLTREEALALSDDEFISNTKIFLEAASRGSTQSSSFSAGQARRIRRLLDDAIPFQEGEALVCVDGEQAAQQLEANVYYPNPIFIAGQQSLPLQTVDSFLSEMYDHNMEVHVQDPDLKVANGAQHIKRVTIGKVKEHFAKPCTGSPWNLLELATHYDEGIRPAFLNSEDCRLLTKLKFPNRGDTASRKGYDPGWKEVEKWALIAQAGALTEPHQDSHGYSTFITINQGIFGYGWLSNPTAEERAAWAASPDHYVDGRWRYAILRPGQTVYFPTATIHFVFRLPAAGNTLAFGGHVLRNSQIVRWVKCLIDEKKDSSITNEDLTVSAPACLGRVSKFVKQALKRDDEAEMAKWGGQDAILEFLKLKAEFDKMGKCLALNVAF</sequence>
<dbReference type="Proteomes" id="UP000268823">
    <property type="component" value="Unassembled WGS sequence"/>
</dbReference>
<feature type="region of interest" description="Disordered" evidence="1">
    <location>
        <begin position="558"/>
        <end position="598"/>
    </location>
</feature>
<gene>
    <name evidence="3" type="ORF">D0861_02346</name>
</gene>
<evidence type="ECO:0000256" key="1">
    <source>
        <dbReference type="SAM" id="MobiDB-lite"/>
    </source>
</evidence>
<feature type="compositionally biased region" description="Pro residues" evidence="1">
    <location>
        <begin position="266"/>
        <end position="275"/>
    </location>
</feature>
<feature type="compositionally biased region" description="Low complexity" evidence="1">
    <location>
        <begin position="407"/>
        <end position="423"/>
    </location>
</feature>
<feature type="region of interest" description="Disordered" evidence="1">
    <location>
        <begin position="218"/>
        <end position="249"/>
    </location>
</feature>
<dbReference type="SUPFAM" id="SSF51197">
    <property type="entry name" value="Clavaminate synthase-like"/>
    <property type="match status" value="1"/>
</dbReference>
<name>A0A3M7FVJ7_HORWE</name>
<evidence type="ECO:0000313" key="3">
    <source>
        <dbReference type="EMBL" id="RMY92733.1"/>
    </source>
</evidence>
<accession>A0A3M7FVJ7</accession>